<dbReference type="EMBL" id="AP024412">
    <property type="protein sequence ID" value="BCR35713.1"/>
    <property type="molecule type" value="Genomic_DNA"/>
</dbReference>
<keyword evidence="2" id="KW-1185">Reference proteome</keyword>
<evidence type="ECO:0000313" key="2">
    <source>
        <dbReference type="Proteomes" id="UP000620133"/>
    </source>
</evidence>
<dbReference type="KEGG" id="manr:MPAN_006060"/>
<accession>A0A7U9TGU3</accession>
<dbReference type="PROSITE" id="PS51257">
    <property type="entry name" value="PROKAR_LIPOPROTEIN"/>
    <property type="match status" value="1"/>
</dbReference>
<evidence type="ECO:0000313" key="1">
    <source>
        <dbReference type="EMBL" id="BCR35713.1"/>
    </source>
</evidence>
<evidence type="ECO:0008006" key="3">
    <source>
        <dbReference type="Google" id="ProtNLM"/>
    </source>
</evidence>
<proteinExistence type="predicted"/>
<protein>
    <recommendedName>
        <fullName evidence="3">Lipoprotein</fullName>
    </recommendedName>
</protein>
<dbReference type="Proteomes" id="UP000620133">
    <property type="component" value="Chromosome"/>
</dbReference>
<reference evidence="1" key="1">
    <citation type="submission" date="2021-01" db="EMBL/GenBank/DDBJ databases">
        <title>Draft genome sequence of Acholeplasmataceae bacterium strain Mahy22.</title>
        <authorList>
            <person name="Watanabe M."/>
            <person name="Kojima H."/>
            <person name="Fukui M."/>
        </authorList>
    </citation>
    <scope>NUCLEOTIDE SEQUENCE</scope>
    <source>
        <strain evidence="1">Mahy22</strain>
    </source>
</reference>
<sequence length="399" mass="47074">MSIVKKYLSAIILIALTFSLFGCNNVEGVIDIIDEEQPALIFGSSTQVNQEDLLAYINDFDAKYTELNKQCLLSEYDKYEPITRDIVNESYCRICDSNIVMINNAFVNVIDLIEAGFDDNDNVMTNESIYIGSINLKIEFKEDALRITTYHEEGSFYSQHTLATIDDNIYYNYMYINDQDQYSKRVYYENHYLKYEYLSQNNYQFYQQNLETSEVIRIIIGFLTDRTSNYFTTFAIGNENYINIVNYIDSELNYIETQQLDGDNVEFKYRTNSENHKEILLNALELESWNLLKQDGNNQQLYKMYRDETLLYEDLTVRSFDAQEMPTIIIDVSENLSSIITIGETNFDLHAIILEHDIFEEDHVKLMTYYNISPDENTYEDYEDSFQDMIDYFDEYVNE</sequence>
<organism evidence="1 2">
    <name type="scientific">Mariniplasma anaerobium</name>
    <dbReference type="NCBI Taxonomy" id="2735436"/>
    <lineage>
        <taxon>Bacteria</taxon>
        <taxon>Bacillati</taxon>
        <taxon>Mycoplasmatota</taxon>
        <taxon>Mollicutes</taxon>
        <taxon>Acholeplasmatales</taxon>
        <taxon>Acholeplasmataceae</taxon>
        <taxon>Mariniplasma</taxon>
    </lineage>
</organism>
<dbReference type="AlphaFoldDB" id="A0A7U9TGU3"/>
<name>A0A7U9TGU3_9MOLU</name>
<gene>
    <name evidence="1" type="ORF">MPAN_006060</name>
</gene>